<dbReference type="AlphaFoldDB" id="A0AAV0WAZ6"/>
<feature type="compositionally biased region" description="Acidic residues" evidence="1">
    <location>
        <begin position="53"/>
        <end position="62"/>
    </location>
</feature>
<feature type="compositionally biased region" description="Basic residues" evidence="1">
    <location>
        <begin position="13"/>
        <end position="23"/>
    </location>
</feature>
<dbReference type="EMBL" id="CARXXK010000002">
    <property type="protein sequence ID" value="CAI6352972.1"/>
    <property type="molecule type" value="Genomic_DNA"/>
</dbReference>
<feature type="region of interest" description="Disordered" evidence="1">
    <location>
        <begin position="1"/>
        <end position="62"/>
    </location>
</feature>
<accession>A0AAV0WAZ6</accession>
<evidence type="ECO:0000313" key="2">
    <source>
        <dbReference type="EMBL" id="CAI6352972.1"/>
    </source>
</evidence>
<organism evidence="2 3">
    <name type="scientific">Macrosiphum euphorbiae</name>
    <name type="common">potato aphid</name>
    <dbReference type="NCBI Taxonomy" id="13131"/>
    <lineage>
        <taxon>Eukaryota</taxon>
        <taxon>Metazoa</taxon>
        <taxon>Ecdysozoa</taxon>
        <taxon>Arthropoda</taxon>
        <taxon>Hexapoda</taxon>
        <taxon>Insecta</taxon>
        <taxon>Pterygota</taxon>
        <taxon>Neoptera</taxon>
        <taxon>Paraneoptera</taxon>
        <taxon>Hemiptera</taxon>
        <taxon>Sternorrhyncha</taxon>
        <taxon>Aphidomorpha</taxon>
        <taxon>Aphidoidea</taxon>
        <taxon>Aphididae</taxon>
        <taxon>Macrosiphini</taxon>
        <taxon>Macrosiphum</taxon>
    </lineage>
</organism>
<evidence type="ECO:0000256" key="1">
    <source>
        <dbReference type="SAM" id="MobiDB-lite"/>
    </source>
</evidence>
<dbReference type="Proteomes" id="UP001160148">
    <property type="component" value="Unassembled WGS sequence"/>
</dbReference>
<gene>
    <name evidence="2" type="ORF">MEUPH1_LOCUS9153</name>
</gene>
<evidence type="ECO:0000313" key="3">
    <source>
        <dbReference type="Proteomes" id="UP001160148"/>
    </source>
</evidence>
<feature type="compositionally biased region" description="Polar residues" evidence="1">
    <location>
        <begin position="1"/>
        <end position="12"/>
    </location>
</feature>
<sequence length="111" mass="12522">MDSSLSTLGPSHNRSKSPVTKKIRLSDNDISEMFEEPLSSDEEFSYDSGTDLGEGDSAEDDVDEEVLQTMSEIENDSIVREVSPLRLDDMDEMSMQNELQANHLKKTRHVQ</sequence>
<name>A0AAV0WAZ6_9HEMI</name>
<comment type="caution">
    <text evidence="2">The sequence shown here is derived from an EMBL/GenBank/DDBJ whole genome shotgun (WGS) entry which is preliminary data.</text>
</comment>
<keyword evidence="3" id="KW-1185">Reference proteome</keyword>
<feature type="compositionally biased region" description="Acidic residues" evidence="1">
    <location>
        <begin position="29"/>
        <end position="45"/>
    </location>
</feature>
<proteinExistence type="predicted"/>
<protein>
    <submittedName>
        <fullName evidence="2">Uncharacterized protein</fullName>
    </submittedName>
</protein>
<reference evidence="2 3" key="1">
    <citation type="submission" date="2023-01" db="EMBL/GenBank/DDBJ databases">
        <authorList>
            <person name="Whitehead M."/>
        </authorList>
    </citation>
    <scope>NUCLEOTIDE SEQUENCE [LARGE SCALE GENOMIC DNA]</scope>
</reference>